<dbReference type="PANTHER" id="PTHR45641:SF19">
    <property type="entry name" value="NEPHROCYSTIN-3"/>
    <property type="match status" value="1"/>
</dbReference>
<dbReference type="Proteomes" id="UP000576082">
    <property type="component" value="Unassembled WGS sequence"/>
</dbReference>
<keyword evidence="5" id="KW-1185">Reference proteome</keyword>
<dbReference type="AlphaFoldDB" id="A0A7X9RZZ4"/>
<evidence type="ECO:0000256" key="2">
    <source>
        <dbReference type="ARBA" id="ARBA00022803"/>
    </source>
</evidence>
<name>A0A7X9RZZ4_9BACT</name>
<feature type="chain" id="PRO_5030630012" evidence="3">
    <location>
        <begin position="25"/>
        <end position="544"/>
    </location>
</feature>
<evidence type="ECO:0000313" key="4">
    <source>
        <dbReference type="EMBL" id="NME71836.1"/>
    </source>
</evidence>
<dbReference type="SMART" id="SM00028">
    <property type="entry name" value="TPR"/>
    <property type="match status" value="10"/>
</dbReference>
<dbReference type="RefSeq" id="WP_169660038.1">
    <property type="nucleotide sequence ID" value="NZ_JABANE010000117.1"/>
</dbReference>
<proteinExistence type="predicted"/>
<dbReference type="Gene3D" id="1.25.40.10">
    <property type="entry name" value="Tetratricopeptide repeat domain"/>
    <property type="match status" value="3"/>
</dbReference>
<keyword evidence="3" id="KW-0732">Signal</keyword>
<evidence type="ECO:0000256" key="3">
    <source>
        <dbReference type="SAM" id="SignalP"/>
    </source>
</evidence>
<dbReference type="PANTHER" id="PTHR45641">
    <property type="entry name" value="TETRATRICOPEPTIDE REPEAT PROTEIN (AFU_ORTHOLOGUE AFUA_6G03870)"/>
    <property type="match status" value="1"/>
</dbReference>
<comment type="caution">
    <text evidence="4">The sequence shown here is derived from an EMBL/GenBank/DDBJ whole genome shotgun (WGS) entry which is preliminary data.</text>
</comment>
<protein>
    <submittedName>
        <fullName evidence="4">Tetratricopeptide repeat protein</fullName>
    </submittedName>
</protein>
<evidence type="ECO:0000256" key="1">
    <source>
        <dbReference type="ARBA" id="ARBA00022737"/>
    </source>
</evidence>
<organism evidence="4 5">
    <name type="scientific">Flammeovirga aprica JL-4</name>
    <dbReference type="NCBI Taxonomy" id="694437"/>
    <lineage>
        <taxon>Bacteria</taxon>
        <taxon>Pseudomonadati</taxon>
        <taxon>Bacteroidota</taxon>
        <taxon>Cytophagia</taxon>
        <taxon>Cytophagales</taxon>
        <taxon>Flammeovirgaceae</taxon>
        <taxon>Flammeovirga</taxon>
    </lineage>
</organism>
<dbReference type="InterPro" id="IPR019734">
    <property type="entry name" value="TPR_rpt"/>
</dbReference>
<keyword evidence="2" id="KW-0802">TPR repeat</keyword>
<dbReference type="EMBL" id="JABANE010000117">
    <property type="protein sequence ID" value="NME71836.1"/>
    <property type="molecule type" value="Genomic_DNA"/>
</dbReference>
<dbReference type="InterPro" id="IPR011990">
    <property type="entry name" value="TPR-like_helical_dom_sf"/>
</dbReference>
<sequence>MTKIIKYLLSSVVFFIFLSSNSFAQNFNTYFADGKAAFDQKNYNKAIQKFQTARSVGKETIGETHPDYILNIEFLAKSYEAQKDLGNANIYYTSLEKLLVKSGNAVSKKMGDAQEVIADNSLIMKNFPQADVYYQKALTTREKSSGKASKDYTLTYHKYARLYLRGRKYKEAETMYRNLEDLAEKTIKGTDEYAQILSEQAEVFMGLKRIDEASMQLNMSIAAYEKTKAPKSSYVQLYLQEASLLEKTGQKEAAIKSYYKYIDNLAKAITVKNPKYITEVERLAIHLDEALNSPKDAHNFIKKKLVANIATFTENSTQVAVTYIELAEIELNLKNIPLAEQYSNKAIAIYQELGKDKSPEGIVATITSARVKSQQKKDDEAEKLYKKAITDAEQHLSDKHTSYGQALDSLAFFYIERKRFEDAENEIMKGLGTREKNVGKQHIDYGNSLYSLSRLYSSQDSLVKAEKALKSVAKVREGYYGALTLEHVTCIKELGDLYAKMGEEKKVVALKTYRRAISLYEGIGMKDSPVVKEIYGKIDEINAQ</sequence>
<dbReference type="Pfam" id="PF13424">
    <property type="entry name" value="TPR_12"/>
    <property type="match status" value="1"/>
</dbReference>
<evidence type="ECO:0000313" key="5">
    <source>
        <dbReference type="Proteomes" id="UP000576082"/>
    </source>
</evidence>
<dbReference type="SUPFAM" id="SSF48452">
    <property type="entry name" value="TPR-like"/>
    <property type="match status" value="3"/>
</dbReference>
<gene>
    <name evidence="4" type="ORF">HHU12_27975</name>
</gene>
<reference evidence="4 5" key="1">
    <citation type="submission" date="2020-04" db="EMBL/GenBank/DDBJ databases">
        <title>Flammeovirga sp. SR4, a novel species isolated from seawater.</title>
        <authorList>
            <person name="Wang X."/>
        </authorList>
    </citation>
    <scope>NUCLEOTIDE SEQUENCE [LARGE SCALE GENOMIC DNA]</scope>
    <source>
        <strain evidence="4 5">ATCC 23126</strain>
    </source>
</reference>
<feature type="signal peptide" evidence="3">
    <location>
        <begin position="1"/>
        <end position="24"/>
    </location>
</feature>
<keyword evidence="1" id="KW-0677">Repeat</keyword>
<accession>A0A7X9RZZ4</accession>